<reference evidence="2" key="1">
    <citation type="submission" date="2021-07" db="EMBL/GenBank/DDBJ databases">
        <title>Draft genome of Mortierella alpina, strain LL118, isolated from an aspen leaf litter sample.</title>
        <authorList>
            <person name="Yang S."/>
            <person name="Vinatzer B.A."/>
        </authorList>
    </citation>
    <scope>NUCLEOTIDE SEQUENCE</scope>
    <source>
        <strain evidence="2">LL118</strain>
    </source>
</reference>
<name>A0A9P8A5L6_MORAP</name>
<accession>A0A9P8A5L6</accession>
<dbReference type="PANTHER" id="PTHR37852:SF1">
    <property type="entry name" value="HIG1 DOMAIN-CONTAINING PROTEIN"/>
    <property type="match status" value="1"/>
</dbReference>
<dbReference type="AlphaFoldDB" id="A0A9P8A5L6"/>
<dbReference type="EMBL" id="JAIFTL010000127">
    <property type="protein sequence ID" value="KAG9322856.1"/>
    <property type="molecule type" value="Genomic_DNA"/>
</dbReference>
<dbReference type="Proteomes" id="UP000717515">
    <property type="component" value="Unassembled WGS sequence"/>
</dbReference>
<feature type="region of interest" description="Disordered" evidence="1">
    <location>
        <begin position="43"/>
        <end position="86"/>
    </location>
</feature>
<proteinExistence type="predicted"/>
<evidence type="ECO:0000313" key="3">
    <source>
        <dbReference type="Proteomes" id="UP000717515"/>
    </source>
</evidence>
<evidence type="ECO:0000313" key="2">
    <source>
        <dbReference type="EMBL" id="KAG9322856.1"/>
    </source>
</evidence>
<dbReference type="Pfam" id="PF02466">
    <property type="entry name" value="Tim17"/>
    <property type="match status" value="1"/>
</dbReference>
<gene>
    <name evidence="2" type="ORF">KVV02_008799</name>
</gene>
<dbReference type="PANTHER" id="PTHR37852">
    <property type="entry name" value="YALI0B21208P"/>
    <property type="match status" value="1"/>
</dbReference>
<comment type="caution">
    <text evidence="2">The sequence shown here is derived from an EMBL/GenBank/DDBJ whole genome shotgun (WGS) entry which is preliminary data.</text>
</comment>
<feature type="compositionally biased region" description="Polar residues" evidence="1">
    <location>
        <begin position="51"/>
        <end position="86"/>
    </location>
</feature>
<sequence>MKDREWLVSTYPRPVGAIILHRTWRPSHYLTLLQVPMTSLPDASTGPAANDPSNAYTHQGSSSAYAGTPASSPKASQLPPSQQPYDVSSTWPLSPHYYYNSTVLHTDFSSALSKNPLLNRIGLEPIKRIMLITGSASFWGFMLGGVIGSRQSGMQYLAENAHRLPKNMEGWYFYHKRKNYRMIWGALQKGAVYSAKTGALVGLFEILEASADFYRGGADLLNSMMAGIASGAIFSVANKLPRQSSKHTLLLGAGYGLVSGGLQDLSSFLKGTPVWYLPQSLKERSLALKLPVMDNDE</sequence>
<organism evidence="2 3">
    <name type="scientific">Mortierella alpina</name>
    <name type="common">Oleaginous fungus</name>
    <name type="synonym">Mortierella renispora</name>
    <dbReference type="NCBI Taxonomy" id="64518"/>
    <lineage>
        <taxon>Eukaryota</taxon>
        <taxon>Fungi</taxon>
        <taxon>Fungi incertae sedis</taxon>
        <taxon>Mucoromycota</taxon>
        <taxon>Mortierellomycotina</taxon>
        <taxon>Mortierellomycetes</taxon>
        <taxon>Mortierellales</taxon>
        <taxon>Mortierellaceae</taxon>
        <taxon>Mortierella</taxon>
    </lineage>
</organism>
<protein>
    <submittedName>
        <fullName evidence="2">Uncharacterized protein</fullName>
    </submittedName>
</protein>
<evidence type="ECO:0000256" key="1">
    <source>
        <dbReference type="SAM" id="MobiDB-lite"/>
    </source>
</evidence>